<sequence length="140" mass="15994">MFGVYPLFMFVIRIKPADIMLGCIAMASNLFSIVHCMHSGSMTNKAQKLDNALQKFAMIVAKFAKALAIQETYLDQTKSLLDYLDLLLDSRIHDFKQKLLSILHLVSSNPVAETKSNKLTNICTLFFYFIFTKKKNTYIK</sequence>
<gene>
    <name evidence="1" type="ORF">RFI_07990</name>
</gene>
<proteinExistence type="predicted"/>
<dbReference type="EMBL" id="ASPP01006235">
    <property type="protein sequence ID" value="ETO29136.1"/>
    <property type="molecule type" value="Genomic_DNA"/>
</dbReference>
<comment type="caution">
    <text evidence="1">The sequence shown here is derived from an EMBL/GenBank/DDBJ whole genome shotgun (WGS) entry which is preliminary data.</text>
</comment>
<evidence type="ECO:0000313" key="1">
    <source>
        <dbReference type="EMBL" id="ETO29136.1"/>
    </source>
</evidence>
<dbReference type="Proteomes" id="UP000023152">
    <property type="component" value="Unassembled WGS sequence"/>
</dbReference>
<evidence type="ECO:0000313" key="2">
    <source>
        <dbReference type="Proteomes" id="UP000023152"/>
    </source>
</evidence>
<dbReference type="AlphaFoldDB" id="X6NSZ1"/>
<protein>
    <submittedName>
        <fullName evidence="1">Uncharacterized protein</fullName>
    </submittedName>
</protein>
<name>X6NSZ1_RETFI</name>
<organism evidence="1 2">
    <name type="scientific">Reticulomyxa filosa</name>
    <dbReference type="NCBI Taxonomy" id="46433"/>
    <lineage>
        <taxon>Eukaryota</taxon>
        <taxon>Sar</taxon>
        <taxon>Rhizaria</taxon>
        <taxon>Retaria</taxon>
        <taxon>Foraminifera</taxon>
        <taxon>Monothalamids</taxon>
        <taxon>Reticulomyxidae</taxon>
        <taxon>Reticulomyxa</taxon>
    </lineage>
</organism>
<keyword evidence="2" id="KW-1185">Reference proteome</keyword>
<accession>X6NSZ1</accession>
<reference evidence="1 2" key="1">
    <citation type="journal article" date="2013" name="Curr. Biol.">
        <title>The Genome of the Foraminiferan Reticulomyxa filosa.</title>
        <authorList>
            <person name="Glockner G."/>
            <person name="Hulsmann N."/>
            <person name="Schleicher M."/>
            <person name="Noegel A.A."/>
            <person name="Eichinger L."/>
            <person name="Gallinger C."/>
            <person name="Pawlowski J."/>
            <person name="Sierra R."/>
            <person name="Euteneuer U."/>
            <person name="Pillet L."/>
            <person name="Moustafa A."/>
            <person name="Platzer M."/>
            <person name="Groth M."/>
            <person name="Szafranski K."/>
            <person name="Schliwa M."/>
        </authorList>
    </citation>
    <scope>NUCLEOTIDE SEQUENCE [LARGE SCALE GENOMIC DNA]</scope>
</reference>